<evidence type="ECO:0008006" key="3">
    <source>
        <dbReference type="Google" id="ProtNLM"/>
    </source>
</evidence>
<evidence type="ECO:0000313" key="2">
    <source>
        <dbReference type="Proteomes" id="UP001221898"/>
    </source>
</evidence>
<dbReference type="PANTHER" id="PTHR46880">
    <property type="entry name" value="RAS-ASSOCIATING DOMAIN-CONTAINING PROTEIN"/>
    <property type="match status" value="1"/>
</dbReference>
<protein>
    <recommendedName>
        <fullName evidence="3">DUF4371 domain-containing protein</fullName>
    </recommendedName>
</protein>
<dbReference type="EMBL" id="JAINUG010000117">
    <property type="protein sequence ID" value="KAJ8395345.1"/>
    <property type="molecule type" value="Genomic_DNA"/>
</dbReference>
<reference evidence="1" key="1">
    <citation type="journal article" date="2023" name="Science">
        <title>Genome structures resolve the early diversification of teleost fishes.</title>
        <authorList>
            <person name="Parey E."/>
            <person name="Louis A."/>
            <person name="Montfort J."/>
            <person name="Bouchez O."/>
            <person name="Roques C."/>
            <person name="Iampietro C."/>
            <person name="Lluch J."/>
            <person name="Castinel A."/>
            <person name="Donnadieu C."/>
            <person name="Desvignes T."/>
            <person name="Floi Bucao C."/>
            <person name="Jouanno E."/>
            <person name="Wen M."/>
            <person name="Mejri S."/>
            <person name="Dirks R."/>
            <person name="Jansen H."/>
            <person name="Henkel C."/>
            <person name="Chen W.J."/>
            <person name="Zahm M."/>
            <person name="Cabau C."/>
            <person name="Klopp C."/>
            <person name="Thompson A.W."/>
            <person name="Robinson-Rechavi M."/>
            <person name="Braasch I."/>
            <person name="Lecointre G."/>
            <person name="Bobe J."/>
            <person name="Postlethwait J.H."/>
            <person name="Berthelot C."/>
            <person name="Roest Crollius H."/>
            <person name="Guiguen Y."/>
        </authorList>
    </citation>
    <scope>NUCLEOTIDE SEQUENCE</scope>
    <source>
        <strain evidence="1">NC1722</strain>
    </source>
</reference>
<accession>A0AAD7S3R2</accession>
<keyword evidence="2" id="KW-1185">Reference proteome</keyword>
<dbReference type="AlphaFoldDB" id="A0AAD7S3R2"/>
<dbReference type="PANTHER" id="PTHR46880:SF5">
    <property type="entry name" value="DUF4371 DOMAIN-CONTAINING PROTEIN"/>
    <property type="match status" value="1"/>
</dbReference>
<comment type="caution">
    <text evidence="1">The sequence shown here is derived from an EMBL/GenBank/DDBJ whole genome shotgun (WGS) entry which is preliminary data.</text>
</comment>
<gene>
    <name evidence="1" type="ORF">AAFF_G00033300</name>
</gene>
<name>A0AAD7S3R2_9TELE</name>
<evidence type="ECO:0000313" key="1">
    <source>
        <dbReference type="EMBL" id="KAJ8395345.1"/>
    </source>
</evidence>
<proteinExistence type="predicted"/>
<organism evidence="1 2">
    <name type="scientific">Aldrovandia affinis</name>
    <dbReference type="NCBI Taxonomy" id="143900"/>
    <lineage>
        <taxon>Eukaryota</taxon>
        <taxon>Metazoa</taxon>
        <taxon>Chordata</taxon>
        <taxon>Craniata</taxon>
        <taxon>Vertebrata</taxon>
        <taxon>Euteleostomi</taxon>
        <taxon>Actinopterygii</taxon>
        <taxon>Neopterygii</taxon>
        <taxon>Teleostei</taxon>
        <taxon>Notacanthiformes</taxon>
        <taxon>Halosauridae</taxon>
        <taxon>Aldrovandia</taxon>
    </lineage>
</organism>
<dbReference type="Proteomes" id="UP001221898">
    <property type="component" value="Unassembled WGS sequence"/>
</dbReference>
<sequence length="120" mass="12754">MMEVLAVVVEEPILKSMQASVDIEADQDGSANTIVSAIKEVLGKINILTQKLLGLGTDGTAVMTGQRNGVAKQLSEAFPWMVSVACAAHWLALACKDASSAVPYMTTFKEHFAAAPRLFS</sequence>